<dbReference type="InterPro" id="IPR043741">
    <property type="entry name" value="DUF5686"/>
</dbReference>
<dbReference type="SUPFAM" id="SSF49464">
    <property type="entry name" value="Carboxypeptidase regulatory domain-like"/>
    <property type="match status" value="1"/>
</dbReference>
<dbReference type="EMBL" id="JAUOEL010000003">
    <property type="protein sequence ID" value="MDO5974470.1"/>
    <property type="molecule type" value="Genomic_DNA"/>
</dbReference>
<organism evidence="1 2">
    <name type="scientific">Flavivirga jejuensis</name>
    <dbReference type="NCBI Taxonomy" id="870487"/>
    <lineage>
        <taxon>Bacteria</taxon>
        <taxon>Pseudomonadati</taxon>
        <taxon>Bacteroidota</taxon>
        <taxon>Flavobacteriia</taxon>
        <taxon>Flavobacteriales</taxon>
        <taxon>Flavobacteriaceae</taxon>
        <taxon>Flavivirga</taxon>
    </lineage>
</organism>
<accession>A0ABT8WN65</accession>
<sequence>MDKKLLIAFFFFGIISTIAQTKVSGYVFDEFNEPVSFANVIFKGSTIGTITNENGKFYLESDETWGGLIVSFVGYETLHVPLDKKVNYSLKFTLKEDLGQLDQVVITTGKQSKKNNPAIDLLKKIWEHKRRNGLNLHKQYEYDKYEKVEFDINTIDSALIKSRLFRGMEFVFNEVDTSRVTGKTYLPMFINEAVSKVYGDNTINKEKEVLKGNKNSGFSDNQVVIDFVGDLYSDYSIYDNYLKFFDKSFVSPLSKTGVSTYNYVLSDSAFIDNKWCYNIIYYPRRKNELTFKGDFWVADTTYAIKEINLQASKSANINWVKEIYIEQEFEVLNDSLFLVKRDYMMSDFALNKKEKSRGVYGKRTTLYDNYEFDKELDKKFYDQEVYNYDKDVYDRGDAFWAENRLEALNKDEKGVYKMLDTLKTVKKFKQLYNLGSILASGYIEFNTLPLDYGPIFSTFGFNEVEGLRLRAGGRTYFGRNDLWRLEGFVAYGFEDDKFKYGISGKWLLDKKSRLIISGGNRRDVEQIGASLTTSTDVLGRSLASSSVVGTSTNDKLTSINLTSFAIEAEPWRNVIFRLGGNYRTLESASPTFSLDYNTPTGVASEIKQFESSLSVSYFPTRKMTGFGVERREANDGFARIFTKVTRGEKGLLDSDFDYTKVQLSYIQPWQVGGFGRLTTTIEAGKTFGDVPLGLLSVIPGNQSYFSIYNTFSQLDFYEFVSDTYTSLHLEHNFNGRLFSRIPLLRKLNLREIVSIRGVWGEISDGNILLNTTGNPNAVPLVAPSDKMYYEYSLGIGNIFKVFRIDFNFRGNYLDEVTNPDARKFGITGSFGFYF</sequence>
<keyword evidence="2" id="KW-1185">Reference proteome</keyword>
<dbReference type="RefSeq" id="WP_303301608.1">
    <property type="nucleotide sequence ID" value="NZ_BAABDA010000050.1"/>
</dbReference>
<proteinExistence type="predicted"/>
<gene>
    <name evidence="1" type="ORF">Q4Q40_09765</name>
</gene>
<dbReference type="Pfam" id="PF18939">
    <property type="entry name" value="DUF5686"/>
    <property type="match status" value="2"/>
</dbReference>
<name>A0ABT8WN65_9FLAO</name>
<evidence type="ECO:0000313" key="1">
    <source>
        <dbReference type="EMBL" id="MDO5974470.1"/>
    </source>
</evidence>
<reference evidence="1" key="1">
    <citation type="submission" date="2023-07" db="EMBL/GenBank/DDBJ databases">
        <title>Two novel species in the genus Flavivirga.</title>
        <authorList>
            <person name="Kwon K."/>
        </authorList>
    </citation>
    <scope>NUCLEOTIDE SEQUENCE</scope>
    <source>
        <strain evidence="1">KACC 14158</strain>
    </source>
</reference>
<dbReference type="Gene3D" id="2.60.40.1120">
    <property type="entry name" value="Carboxypeptidase-like, regulatory domain"/>
    <property type="match status" value="1"/>
</dbReference>
<comment type="caution">
    <text evidence="1">The sequence shown here is derived from an EMBL/GenBank/DDBJ whole genome shotgun (WGS) entry which is preliminary data.</text>
</comment>
<evidence type="ECO:0000313" key="2">
    <source>
        <dbReference type="Proteomes" id="UP001176806"/>
    </source>
</evidence>
<dbReference type="InterPro" id="IPR008969">
    <property type="entry name" value="CarboxyPept-like_regulatory"/>
</dbReference>
<dbReference type="Proteomes" id="UP001176806">
    <property type="component" value="Unassembled WGS sequence"/>
</dbReference>
<dbReference type="Pfam" id="PF13715">
    <property type="entry name" value="CarbopepD_reg_2"/>
    <property type="match status" value="1"/>
</dbReference>
<protein>
    <submittedName>
        <fullName evidence="1">DUF5686 family protein</fullName>
    </submittedName>
</protein>